<name>A0ABV4CSL7_9BACT</name>
<dbReference type="EMBL" id="JBCLPP010000004">
    <property type="protein sequence ID" value="MEY8244379.1"/>
    <property type="molecule type" value="Genomic_DNA"/>
</dbReference>
<accession>A0ABV4CSL7</accession>
<sequence>MSTLQSRQIRVFLSSTFRDMNAERDYLVNFVFPRIDDYCRQRYLEFTPIDLRWGIPEEDSRNGLVLRACLEEVDNSRPFFVGILGERYGWTPGEAELDALGASLQREQDWLLEKVVEGASITEMEIDYGVLRDMNIPHACFFLRAPGVEVPDDFKEPTGSVNEKRLMALKDKIRRQKKYGCYEYSTPKELGDRLYTELMAMIDSEYPPTNYDCDDALTVPHEMSLERRARTLCDITHYRGDFDKWIESLKKVFMVRSRAGGGSSTVLAYCVKDLRSYYSDNKIIYFDFESLPSVASPVDEFLKFMALERHRLPDDKWSMVAIDNASMLDTDDIERLIEWIDNQCNNVHVAFSVTIGSNAADMIGFRYSCPTSTLSIYDTEQRGEVIDNYTRQYGKRLTPAQKERIIKCNHTDDPTTMNILLESIVAHGRLETLDGYIDKLLKSTGVNDIFYAILSEGDKAFHSIGLGKEYAAATTAISLVPTGIPEKDMYESLNIPQTAWLTIRPFVMRFCKGNDNSIALTKSNWCRDVKMFWSTPYRAAAGKSIIDWYLADPERYARGARIAAAIYEDIWHLPIGTDTSDEAAMTDLSRKMLSIALSPDLTKSIPTGALGLIFSLTMRDGIAKAGDVAIYGRKPDLLSPEEQHAYYSRLARVFTSFNRNADAAWCYERLYEQRIKSGDVSAPIYKARALLLVGKATEAIDMLKSSGLAGFKGLTGLFRKKADTGADLRNKINALAVMVRAYGALGQWDKMQNTDIDIEKAMDAIDENSLDIETVDNSITAITEITLMLSMYGTAKACQQASKISHKMADALKTMGLGHPAVYNDLLGCGIRELRRGEYKNAERWLREAINSAVMAFGSSYNNVLTTHKRSYQYNRAANLYGVVYYRLTGKYYDWDGVGYTTNVYKPLDSDRRLEGIDPATVDKGVKQTILLERDFYKNVIRTIQPPFKQQEMDAEPDELRKSLGL</sequence>
<protein>
    <submittedName>
        <fullName evidence="3">DUF4062 domain-containing protein</fullName>
    </submittedName>
</protein>
<dbReference type="PANTHER" id="PTHR19860">
    <property type="entry name" value="DDB1- AND CUL4-ASSOCIATED FACTOR 12-RELATED"/>
    <property type="match status" value="1"/>
</dbReference>
<dbReference type="InterPro" id="IPR025139">
    <property type="entry name" value="DUF4062"/>
</dbReference>
<reference evidence="3 4" key="1">
    <citation type="submission" date="2024-03" db="EMBL/GenBank/DDBJ databases">
        <title>Mouse gut bacterial collection (mGBC) of GemPharmatech.</title>
        <authorList>
            <person name="He Y."/>
            <person name="Dong L."/>
            <person name="Wu D."/>
            <person name="Gao X."/>
            <person name="Lin Z."/>
        </authorList>
    </citation>
    <scope>NUCLEOTIDE SEQUENCE [LARGE SCALE GENOMIC DNA]</scope>
    <source>
        <strain evidence="3 4">54-13</strain>
    </source>
</reference>
<evidence type="ECO:0000313" key="3">
    <source>
        <dbReference type="EMBL" id="MEY8244379.1"/>
    </source>
</evidence>
<organism evidence="3 4">
    <name type="scientific">Heminiphilus faecis</name>
    <dbReference type="NCBI Taxonomy" id="2601703"/>
    <lineage>
        <taxon>Bacteria</taxon>
        <taxon>Pseudomonadati</taxon>
        <taxon>Bacteroidota</taxon>
        <taxon>Bacteroidia</taxon>
        <taxon>Bacteroidales</taxon>
        <taxon>Muribaculaceae</taxon>
        <taxon>Heminiphilus</taxon>
    </lineage>
</organism>
<comment type="caution">
    <text evidence="3">The sequence shown here is derived from an EMBL/GenBank/DDBJ whole genome shotgun (WGS) entry which is preliminary data.</text>
</comment>
<dbReference type="SUPFAM" id="SSF52540">
    <property type="entry name" value="P-loop containing nucleoside triphosphate hydrolases"/>
    <property type="match status" value="1"/>
</dbReference>
<proteinExistence type="predicted"/>
<evidence type="ECO:0000259" key="2">
    <source>
        <dbReference type="Pfam" id="PF13271"/>
    </source>
</evidence>
<gene>
    <name evidence="3" type="ORF">AAK873_01950</name>
</gene>
<dbReference type="Pfam" id="PF13271">
    <property type="entry name" value="DUF4062"/>
    <property type="match status" value="1"/>
</dbReference>
<dbReference type="InterPro" id="IPR051191">
    <property type="entry name" value="DCAF12"/>
</dbReference>
<evidence type="ECO:0000256" key="1">
    <source>
        <dbReference type="ARBA" id="ARBA00022737"/>
    </source>
</evidence>
<dbReference type="RefSeq" id="WP_121698248.1">
    <property type="nucleotide sequence ID" value="NZ_JBCLPP010000004.1"/>
</dbReference>
<evidence type="ECO:0000313" key="4">
    <source>
        <dbReference type="Proteomes" id="UP001565200"/>
    </source>
</evidence>
<feature type="domain" description="DUF4062" evidence="2">
    <location>
        <begin position="10"/>
        <end position="95"/>
    </location>
</feature>
<dbReference type="InterPro" id="IPR027417">
    <property type="entry name" value="P-loop_NTPase"/>
</dbReference>
<dbReference type="Proteomes" id="UP001565200">
    <property type="component" value="Unassembled WGS sequence"/>
</dbReference>
<dbReference type="PANTHER" id="PTHR19860:SF40">
    <property type="entry name" value="WD40 REPEAT-CONTAINING PROTEIN"/>
    <property type="match status" value="1"/>
</dbReference>
<dbReference type="Gene3D" id="1.25.40.10">
    <property type="entry name" value="Tetratricopeptide repeat domain"/>
    <property type="match status" value="1"/>
</dbReference>
<dbReference type="SUPFAM" id="SSF48452">
    <property type="entry name" value="TPR-like"/>
    <property type="match status" value="1"/>
</dbReference>
<keyword evidence="1" id="KW-0677">Repeat</keyword>
<keyword evidence="4" id="KW-1185">Reference proteome</keyword>
<dbReference type="InterPro" id="IPR011990">
    <property type="entry name" value="TPR-like_helical_dom_sf"/>
</dbReference>